<evidence type="ECO:0000313" key="8">
    <source>
        <dbReference type="EMBL" id="KAA8493674.1"/>
    </source>
</evidence>
<keyword evidence="3 7" id="KW-0812">Transmembrane</keyword>
<evidence type="ECO:0000256" key="5">
    <source>
        <dbReference type="ARBA" id="ARBA00023136"/>
    </source>
</evidence>
<comment type="similarity">
    <text evidence="2">Belongs to the TMEM19 family.</text>
</comment>
<organism evidence="8 9">
    <name type="scientific">Porphyridium purpureum</name>
    <name type="common">Red alga</name>
    <name type="synonym">Porphyridium cruentum</name>
    <dbReference type="NCBI Taxonomy" id="35688"/>
    <lineage>
        <taxon>Eukaryota</taxon>
        <taxon>Rhodophyta</taxon>
        <taxon>Bangiophyceae</taxon>
        <taxon>Porphyridiales</taxon>
        <taxon>Porphyridiaceae</taxon>
        <taxon>Porphyridium</taxon>
    </lineage>
</organism>
<evidence type="ECO:0000256" key="6">
    <source>
        <dbReference type="SAM" id="MobiDB-lite"/>
    </source>
</evidence>
<dbReference type="OrthoDB" id="30881at2759"/>
<dbReference type="Pfam" id="PF01940">
    <property type="entry name" value="DUF92"/>
    <property type="match status" value="1"/>
</dbReference>
<evidence type="ECO:0000256" key="3">
    <source>
        <dbReference type="ARBA" id="ARBA00022692"/>
    </source>
</evidence>
<evidence type="ECO:0000256" key="1">
    <source>
        <dbReference type="ARBA" id="ARBA00004141"/>
    </source>
</evidence>
<feature type="transmembrane region" description="Helical" evidence="7">
    <location>
        <begin position="303"/>
        <end position="322"/>
    </location>
</feature>
<sequence length="515" mass="53574">MINLAACRTGAGGQYSARVELTVRANLQERSVPHASRTRPGAPQGSATTKPGPTPNSRHAMGSSDLPFRLFDDLSFVEVASNQLALPFVLHLAMHRRPCLSTSLRMHMATWPQLGLSRDGGARKSAGREVYGVCAGRVGVKILTPPAWWGGARGLGTFGWQVLREGRESAARHAAMCAQGTAEVVADVNAAFVHGCGARAARLRRQNGSSRGVRGHLASGKDRLARIRSGVAARTRHARVHMAAPAGLDALFAPSGVNAVLVHAPMYLWARNASSIERILTPAGLLHSTAFGVLLWSSMGARGWLLGVTFLVLGSVVTKLGLSTKQKEKTEQSRGGRRGPENVWGAAGGGALCALGVLAVSALGVSDLPGALHLDAKTLNVFVRAFELGFVCSMCSKLSDTVSSEIGKAYGKTTFLVTTFQPVPRGTEGAVSVEGTLAGIVASFFMAALGFGSGFIDSSDVVIAVAAAFVATTAESIIGASLQDSRGLSNELVNFIMTVIGAGVGVAAALVRGTM</sequence>
<name>A0A5J4YSJ5_PORPP</name>
<feature type="transmembrane region" description="Helical" evidence="7">
    <location>
        <begin position="461"/>
        <end position="480"/>
    </location>
</feature>
<dbReference type="InterPro" id="IPR002794">
    <property type="entry name" value="DUF92_TMEM19"/>
</dbReference>
<keyword evidence="5 7" id="KW-0472">Membrane</keyword>
<comment type="subcellular location">
    <subcellularLocation>
        <location evidence="1">Membrane</location>
        <topology evidence="1">Multi-pass membrane protein</topology>
    </subcellularLocation>
</comment>
<evidence type="ECO:0000256" key="2">
    <source>
        <dbReference type="ARBA" id="ARBA00009012"/>
    </source>
</evidence>
<feature type="transmembrane region" description="Helical" evidence="7">
    <location>
        <begin position="343"/>
        <end position="365"/>
    </location>
</feature>
<feature type="region of interest" description="Disordered" evidence="6">
    <location>
        <begin position="29"/>
        <end position="61"/>
    </location>
</feature>
<keyword evidence="9" id="KW-1185">Reference proteome</keyword>
<accession>A0A5J4YSJ5</accession>
<feature type="compositionally biased region" description="Polar residues" evidence="6">
    <location>
        <begin position="45"/>
        <end position="57"/>
    </location>
</feature>
<feature type="transmembrane region" description="Helical" evidence="7">
    <location>
        <begin position="429"/>
        <end position="449"/>
    </location>
</feature>
<proteinExistence type="inferred from homology"/>
<evidence type="ECO:0000313" key="9">
    <source>
        <dbReference type="Proteomes" id="UP000324585"/>
    </source>
</evidence>
<dbReference type="GO" id="GO:0016020">
    <property type="term" value="C:membrane"/>
    <property type="evidence" value="ECO:0007669"/>
    <property type="project" value="UniProtKB-SubCell"/>
</dbReference>
<dbReference type="Proteomes" id="UP000324585">
    <property type="component" value="Unassembled WGS sequence"/>
</dbReference>
<evidence type="ECO:0000256" key="7">
    <source>
        <dbReference type="SAM" id="Phobius"/>
    </source>
</evidence>
<feature type="transmembrane region" description="Helical" evidence="7">
    <location>
        <begin position="492"/>
        <end position="511"/>
    </location>
</feature>
<comment type="caution">
    <text evidence="8">The sequence shown here is derived from an EMBL/GenBank/DDBJ whole genome shotgun (WGS) entry which is preliminary data.</text>
</comment>
<evidence type="ECO:0000256" key="4">
    <source>
        <dbReference type="ARBA" id="ARBA00022989"/>
    </source>
</evidence>
<reference evidence="9" key="1">
    <citation type="journal article" date="2019" name="Nat. Commun.">
        <title>Expansion of phycobilisome linker gene families in mesophilic red algae.</title>
        <authorList>
            <person name="Lee J."/>
            <person name="Kim D."/>
            <person name="Bhattacharya D."/>
            <person name="Yoon H.S."/>
        </authorList>
    </citation>
    <scope>NUCLEOTIDE SEQUENCE [LARGE SCALE GENOMIC DNA]</scope>
    <source>
        <strain evidence="9">CCMP 1328</strain>
    </source>
</reference>
<dbReference type="PANTHER" id="PTHR13353">
    <property type="entry name" value="TRANSMEMBRANE PROTEIN 19"/>
    <property type="match status" value="1"/>
</dbReference>
<dbReference type="AlphaFoldDB" id="A0A5J4YSJ5"/>
<keyword evidence="4 7" id="KW-1133">Transmembrane helix</keyword>
<dbReference type="PANTHER" id="PTHR13353:SF5">
    <property type="entry name" value="TRANSMEMBRANE PROTEIN 19"/>
    <property type="match status" value="1"/>
</dbReference>
<gene>
    <name evidence="8" type="ORF">FVE85_4811</name>
</gene>
<protein>
    <submittedName>
        <fullName evidence="8">Protein VTE6, chloroplastic</fullName>
    </submittedName>
</protein>
<dbReference type="EMBL" id="VRMN01000006">
    <property type="protein sequence ID" value="KAA8493674.1"/>
    <property type="molecule type" value="Genomic_DNA"/>
</dbReference>